<dbReference type="PANTHER" id="PTHR21310">
    <property type="entry name" value="AMINOGLYCOSIDE PHOSPHOTRANSFERASE-RELATED-RELATED"/>
    <property type="match status" value="1"/>
</dbReference>
<evidence type="ECO:0000313" key="1">
    <source>
        <dbReference type="EMBL" id="EWZ28898.1"/>
    </source>
</evidence>
<organism evidence="1">
    <name type="scientific">Fusarium oxysporum Fo47</name>
    <dbReference type="NCBI Taxonomy" id="660027"/>
    <lineage>
        <taxon>Eukaryota</taxon>
        <taxon>Fungi</taxon>
        <taxon>Dikarya</taxon>
        <taxon>Ascomycota</taxon>
        <taxon>Pezizomycotina</taxon>
        <taxon>Sordariomycetes</taxon>
        <taxon>Hypocreomycetidae</taxon>
        <taxon>Hypocreales</taxon>
        <taxon>Nectriaceae</taxon>
        <taxon>Fusarium</taxon>
        <taxon>Fusarium oxysporum species complex</taxon>
    </lineage>
</organism>
<dbReference type="EMBL" id="JH717918">
    <property type="protein sequence ID" value="EWZ28897.1"/>
    <property type="molecule type" value="Genomic_DNA"/>
</dbReference>
<proteinExistence type="predicted"/>
<reference evidence="1" key="1">
    <citation type="submission" date="2011-06" db="EMBL/GenBank/DDBJ databases">
        <title>The Genome Sequence of Fusarium oxysporum Fo47.</title>
        <authorList>
            <consortium name="The Broad Institute Genome Sequencing Platform"/>
            <person name="Ma L.-J."/>
            <person name="Gale L.R."/>
            <person name="Schwartz D.C."/>
            <person name="Zhou S."/>
            <person name="Corby-Kistler H."/>
            <person name="Young S.K."/>
            <person name="Zeng Q."/>
            <person name="Gargeya S."/>
            <person name="Fitzgerald M."/>
            <person name="Haas B."/>
            <person name="Abouelleil A."/>
            <person name="Alvarado L."/>
            <person name="Arachchi H.M."/>
            <person name="Berlin A."/>
            <person name="Brown A."/>
            <person name="Chapman S.B."/>
            <person name="Chen Z."/>
            <person name="Dunbar C."/>
            <person name="Freedman E."/>
            <person name="Gearin G."/>
            <person name="Gellesch M."/>
            <person name="Goldberg J."/>
            <person name="Griggs A."/>
            <person name="Gujja S."/>
            <person name="Heiman D."/>
            <person name="Howarth C."/>
            <person name="Larson L."/>
            <person name="Lui A."/>
            <person name="MacDonald P.J.P."/>
            <person name="Mehta T."/>
            <person name="Montmayeur A."/>
            <person name="Murphy C."/>
            <person name="Neiman D."/>
            <person name="Pearson M."/>
            <person name="Priest M."/>
            <person name="Roberts A."/>
            <person name="Saif S."/>
            <person name="Shea T."/>
            <person name="Shenoy N."/>
            <person name="Sisk P."/>
            <person name="Stolte C."/>
            <person name="Sykes S."/>
            <person name="Wortman J."/>
            <person name="Nusbaum C."/>
            <person name="Birren B."/>
        </authorList>
    </citation>
    <scope>NUCLEOTIDE SEQUENCE [LARGE SCALE GENOMIC DNA]</scope>
    <source>
        <strain evidence="1">Fo47</strain>
    </source>
</reference>
<dbReference type="AlphaFoldDB" id="W9JHI2"/>
<dbReference type="PANTHER" id="PTHR21310:SF15">
    <property type="entry name" value="AMINOGLYCOSIDE PHOSPHOTRANSFERASE DOMAIN-CONTAINING PROTEIN"/>
    <property type="match status" value="1"/>
</dbReference>
<name>W9JHI2_FUSOX</name>
<dbReference type="Proteomes" id="UP000030766">
    <property type="component" value="Unassembled WGS sequence"/>
</dbReference>
<dbReference type="Gene3D" id="3.90.1200.10">
    <property type="match status" value="1"/>
</dbReference>
<dbReference type="VEuPathDB" id="FungiDB:FOZG_17454"/>
<accession>W9JHI2</accession>
<dbReference type="HOGENOM" id="CLU_043196_1_1_1"/>
<dbReference type="InterPro" id="IPR051678">
    <property type="entry name" value="AGP_Transferase"/>
</dbReference>
<gene>
    <name evidence="1" type="ORF">FOZG_17454</name>
</gene>
<dbReference type="EMBL" id="JH717918">
    <property type="protein sequence ID" value="EWZ28898.1"/>
    <property type="molecule type" value="Genomic_DNA"/>
</dbReference>
<protein>
    <submittedName>
        <fullName evidence="1">Uncharacterized protein</fullName>
    </submittedName>
</protein>
<dbReference type="SUPFAM" id="SSF56112">
    <property type="entry name" value="Protein kinase-like (PK-like)"/>
    <property type="match status" value="1"/>
</dbReference>
<sequence>MKDKIYYFAKFNLPALLSLSEQRRGQPCSCDVSQMPKSGSLNWVIFVSFEDGTEWVFRSPKSGLDCFYSDETASKILISEASTLLYLKAHTSIPVPEVYAYSGSSDNDIGIPYILQSKAPGRSLGSYDWTQLPQQVPGFQHRRPLMPISNENREKVMSQLGAMMSELSIHRFKKIGSLFDDGNGSYAVGECLSPSLTWQERDSLELDRGPFNQESDYFVSLISAFTSHAQELSLTPHTFFAPVPDMLDYKSIASYQAASRRWNNFVAIGQKIEHSKNILFYCIAGQFLSEMIPHLSSSVRNSFTLSHPDLHLGNIYVDEDFNITCIIDWSSVSTGPVSELLAAPSLGSSATPPSKRLTAAYRSGFSQRATEITPDLPYSDLWQTSERMWYFTRLTRLLSKNDHQLFERLFELIYKTSTDDDGREGILWLFHQRASRDENIKLLAELQEEDLTAEELHEREQACFPPNRTVNSDAIAVARKLTLMSEMNPAFLADHRLWQWVEEARVQDELP</sequence>
<dbReference type="InterPro" id="IPR011009">
    <property type="entry name" value="Kinase-like_dom_sf"/>
</dbReference>
<reference evidence="1" key="2">
    <citation type="submission" date="2012-06" db="EMBL/GenBank/DDBJ databases">
        <title>Annotation of the Genome Sequence of Fusarium oxysporum Fo47.</title>
        <authorList>
            <consortium name="The Broad Institute Genomics Platform"/>
            <person name="Ma L.-J."/>
            <person name="Corby-Kistler H."/>
            <person name="Broz K."/>
            <person name="Gale L.R."/>
            <person name="Jonkers W."/>
            <person name="O'Donnell K."/>
            <person name="Ploetz R."/>
            <person name="Steinberg C."/>
            <person name="Schwartz D.C."/>
            <person name="VanEtten H."/>
            <person name="Zhou S."/>
            <person name="Young S.K."/>
            <person name="Zeng Q."/>
            <person name="Gargeya S."/>
            <person name="Fitzgerald M."/>
            <person name="Abouelleil A."/>
            <person name="Alvarado L."/>
            <person name="Chapman S.B."/>
            <person name="Gainer-Dewar J."/>
            <person name="Goldberg J."/>
            <person name="Griggs A."/>
            <person name="Gujja S."/>
            <person name="Hansen M."/>
            <person name="Howarth C."/>
            <person name="Imamovic A."/>
            <person name="Ireland A."/>
            <person name="Larimer J."/>
            <person name="McCowan C."/>
            <person name="Murphy C."/>
            <person name="Pearson M."/>
            <person name="Poon T.W."/>
            <person name="Priest M."/>
            <person name="Roberts A."/>
            <person name="Saif S."/>
            <person name="Shea T."/>
            <person name="Sykes S."/>
            <person name="Wortman J."/>
            <person name="Nusbaum C."/>
            <person name="Birren B."/>
        </authorList>
    </citation>
    <scope>NUCLEOTIDE SEQUENCE</scope>
    <source>
        <strain evidence="1">Fo47</strain>
    </source>
</reference>